<evidence type="ECO:0000256" key="1">
    <source>
        <dbReference type="SAM" id="MobiDB-lite"/>
    </source>
</evidence>
<sequence>MHFAPSASSRATEFKIPERELSLHVGELALWIYIQEWDMRSCGAELRSLLLSRCQAEASGDPRMPEPPARISRPLS</sequence>
<feature type="region of interest" description="Disordered" evidence="1">
    <location>
        <begin position="57"/>
        <end position="76"/>
    </location>
</feature>
<dbReference type="Proteomes" id="UP000299102">
    <property type="component" value="Unassembled WGS sequence"/>
</dbReference>
<dbReference type="EMBL" id="BGZK01001088">
    <property type="protein sequence ID" value="GBP70872.1"/>
    <property type="molecule type" value="Genomic_DNA"/>
</dbReference>
<comment type="caution">
    <text evidence="2">The sequence shown here is derived from an EMBL/GenBank/DDBJ whole genome shotgun (WGS) entry which is preliminary data.</text>
</comment>
<evidence type="ECO:0000313" key="3">
    <source>
        <dbReference type="Proteomes" id="UP000299102"/>
    </source>
</evidence>
<keyword evidence="3" id="KW-1185">Reference proteome</keyword>
<gene>
    <name evidence="2" type="ORF">EVAR_53536_1</name>
</gene>
<reference evidence="2 3" key="1">
    <citation type="journal article" date="2019" name="Commun. Biol.">
        <title>The bagworm genome reveals a unique fibroin gene that provides high tensile strength.</title>
        <authorList>
            <person name="Kono N."/>
            <person name="Nakamura H."/>
            <person name="Ohtoshi R."/>
            <person name="Tomita M."/>
            <person name="Numata K."/>
            <person name="Arakawa K."/>
        </authorList>
    </citation>
    <scope>NUCLEOTIDE SEQUENCE [LARGE SCALE GENOMIC DNA]</scope>
</reference>
<evidence type="ECO:0000313" key="2">
    <source>
        <dbReference type="EMBL" id="GBP70872.1"/>
    </source>
</evidence>
<dbReference type="AlphaFoldDB" id="A0A4C1Y7S4"/>
<proteinExistence type="predicted"/>
<accession>A0A4C1Y7S4</accession>
<name>A0A4C1Y7S4_EUMVA</name>
<protein>
    <submittedName>
        <fullName evidence="2">Uncharacterized protein</fullName>
    </submittedName>
</protein>
<organism evidence="2 3">
    <name type="scientific">Eumeta variegata</name>
    <name type="common">Bagworm moth</name>
    <name type="synonym">Eumeta japonica</name>
    <dbReference type="NCBI Taxonomy" id="151549"/>
    <lineage>
        <taxon>Eukaryota</taxon>
        <taxon>Metazoa</taxon>
        <taxon>Ecdysozoa</taxon>
        <taxon>Arthropoda</taxon>
        <taxon>Hexapoda</taxon>
        <taxon>Insecta</taxon>
        <taxon>Pterygota</taxon>
        <taxon>Neoptera</taxon>
        <taxon>Endopterygota</taxon>
        <taxon>Lepidoptera</taxon>
        <taxon>Glossata</taxon>
        <taxon>Ditrysia</taxon>
        <taxon>Tineoidea</taxon>
        <taxon>Psychidae</taxon>
        <taxon>Oiketicinae</taxon>
        <taxon>Eumeta</taxon>
    </lineage>
</organism>